<evidence type="ECO:0000313" key="1">
    <source>
        <dbReference type="EMBL" id="MBX40996.1"/>
    </source>
</evidence>
<proteinExistence type="predicted"/>
<organism evidence="1">
    <name type="scientific">Rhizophora mucronata</name>
    <name type="common">Asiatic mangrove</name>
    <dbReference type="NCBI Taxonomy" id="61149"/>
    <lineage>
        <taxon>Eukaryota</taxon>
        <taxon>Viridiplantae</taxon>
        <taxon>Streptophyta</taxon>
        <taxon>Embryophyta</taxon>
        <taxon>Tracheophyta</taxon>
        <taxon>Spermatophyta</taxon>
        <taxon>Magnoliopsida</taxon>
        <taxon>eudicotyledons</taxon>
        <taxon>Gunneridae</taxon>
        <taxon>Pentapetalae</taxon>
        <taxon>rosids</taxon>
        <taxon>fabids</taxon>
        <taxon>Malpighiales</taxon>
        <taxon>Rhizophoraceae</taxon>
        <taxon>Rhizophora</taxon>
    </lineage>
</organism>
<accession>A0A2P2NES9</accession>
<sequence length="11" mass="1223">MSFISSCSKSF</sequence>
<dbReference type="EMBL" id="GGEC01060512">
    <property type="protein sequence ID" value="MBX40996.1"/>
    <property type="molecule type" value="Transcribed_RNA"/>
</dbReference>
<protein>
    <submittedName>
        <fullName evidence="1">Uncharacterized protein</fullName>
    </submittedName>
</protein>
<reference evidence="1" key="1">
    <citation type="submission" date="2018-02" db="EMBL/GenBank/DDBJ databases">
        <title>Rhizophora mucronata_Transcriptome.</title>
        <authorList>
            <person name="Meera S.P."/>
            <person name="Sreeshan A."/>
            <person name="Augustine A."/>
        </authorList>
    </citation>
    <scope>NUCLEOTIDE SEQUENCE</scope>
    <source>
        <tissue evidence="1">Leaf</tissue>
    </source>
</reference>
<name>A0A2P2NES9_RHIMU</name>